<dbReference type="Proteomes" id="UP000545876">
    <property type="component" value="Unassembled WGS sequence"/>
</dbReference>
<protein>
    <submittedName>
        <fullName evidence="1">Uncharacterized protein</fullName>
    </submittedName>
</protein>
<name>A0A847D1L8_9BACT</name>
<evidence type="ECO:0000313" key="2">
    <source>
        <dbReference type="Proteomes" id="UP000545876"/>
    </source>
</evidence>
<accession>A0A847D1L8</accession>
<dbReference type="AlphaFoldDB" id="A0A847D1L8"/>
<proteinExistence type="predicted"/>
<organism evidence="1 2">
    <name type="scientific">Candidatus Dojkabacteria bacterium</name>
    <dbReference type="NCBI Taxonomy" id="2099670"/>
    <lineage>
        <taxon>Bacteria</taxon>
        <taxon>Candidatus Dojkabacteria</taxon>
    </lineage>
</organism>
<sequence length="239" mass="27608">MPTEHQPTFDEFAYENLPEGFSSDVTMHTNTVNFINSLVIDEEVRPLVEVVAERRAFDSLQRMESMTPRINESIADVKKSEMVFLSKNEIKEEGHYIPVGGQYFEHKLGLLLLHQEVENGNQLGNNFYITRHVLKESPGGNMFSSITFMKFSLIENSEDGVILTTLNQGQKKFPFFKDIKGRFSLKPDFSKVQETKYVGDKEISQKVKEYIGKRKPDPEILKNIFGMIKQAKEYDEYSF</sequence>
<dbReference type="EMBL" id="JAAZBX010000006">
    <property type="protein sequence ID" value="NLD25373.1"/>
    <property type="molecule type" value="Genomic_DNA"/>
</dbReference>
<comment type="caution">
    <text evidence="1">The sequence shown here is derived from an EMBL/GenBank/DDBJ whole genome shotgun (WGS) entry which is preliminary data.</text>
</comment>
<gene>
    <name evidence="1" type="ORF">GX656_01895</name>
</gene>
<evidence type="ECO:0000313" key="1">
    <source>
        <dbReference type="EMBL" id="NLD25373.1"/>
    </source>
</evidence>
<reference evidence="1 2" key="1">
    <citation type="journal article" date="2020" name="Biotechnol. Biofuels">
        <title>New insights from the biogas microbiome by comprehensive genome-resolved metagenomics of nearly 1600 species originating from multiple anaerobic digesters.</title>
        <authorList>
            <person name="Campanaro S."/>
            <person name="Treu L."/>
            <person name="Rodriguez-R L.M."/>
            <person name="Kovalovszki A."/>
            <person name="Ziels R.M."/>
            <person name="Maus I."/>
            <person name="Zhu X."/>
            <person name="Kougias P.G."/>
            <person name="Basile A."/>
            <person name="Luo G."/>
            <person name="Schluter A."/>
            <person name="Konstantinidis K.T."/>
            <person name="Angelidaki I."/>
        </authorList>
    </citation>
    <scope>NUCLEOTIDE SEQUENCE [LARGE SCALE GENOMIC DNA]</scope>
    <source>
        <strain evidence="1">AS06rmzACSIP_65</strain>
    </source>
</reference>